<accession>A0A1Z2XIK1</accession>
<sequence length="167" mass="18419">MIKKSTPDLSLLPLSTLLLIAALLLSARSAHAQMRRIAVHTTDQSLALTEINPGHNFCADVIEAYDFETVDEPPTFPGGYGALMQFINASRTYPAAAYARKIQGRVLCSFIVQPDGEITHINVLRGIEPSLDREAVRILDGMPRWHAGRMGGNNVPVYCIFPITFRL</sequence>
<comment type="similarity">
    <text evidence="2">Belongs to the TonB family.</text>
</comment>
<evidence type="ECO:0000256" key="8">
    <source>
        <dbReference type="ARBA" id="ARBA00022989"/>
    </source>
</evidence>
<evidence type="ECO:0000259" key="11">
    <source>
        <dbReference type="PROSITE" id="PS52015"/>
    </source>
</evidence>
<evidence type="ECO:0000256" key="1">
    <source>
        <dbReference type="ARBA" id="ARBA00004383"/>
    </source>
</evidence>
<feature type="signal peptide" evidence="10">
    <location>
        <begin position="1"/>
        <end position="32"/>
    </location>
</feature>
<dbReference type="GO" id="GO:0015891">
    <property type="term" value="P:siderophore transport"/>
    <property type="evidence" value="ECO:0007669"/>
    <property type="project" value="InterPro"/>
</dbReference>
<keyword evidence="8" id="KW-1133">Transmembrane helix</keyword>
<dbReference type="GO" id="GO:0031992">
    <property type="term" value="F:energy transducer activity"/>
    <property type="evidence" value="ECO:0007669"/>
    <property type="project" value="InterPro"/>
</dbReference>
<reference evidence="13" key="1">
    <citation type="submission" date="2016-04" db="EMBL/GenBank/DDBJ databases">
        <title>Complete Genome Sequences of Twelve Strains of a Stable Defined Moderately Diverse Mouse Microbiota 2 (sDMDMm2).</title>
        <authorList>
            <person name="Uchimura Y."/>
            <person name="Wyss M."/>
            <person name="Brugiroux S."/>
            <person name="Limenitakis J.P."/>
            <person name="Stecher B."/>
            <person name="McCoy K.D."/>
            <person name="Macpherson A.J."/>
        </authorList>
    </citation>
    <scope>NUCLEOTIDE SEQUENCE [LARGE SCALE GENOMIC DNA]</scope>
    <source>
        <strain evidence="13">YL27</strain>
    </source>
</reference>
<dbReference type="GO" id="GO:0098797">
    <property type="term" value="C:plasma membrane protein complex"/>
    <property type="evidence" value="ECO:0007669"/>
    <property type="project" value="TreeGrafter"/>
</dbReference>
<evidence type="ECO:0000313" key="13">
    <source>
        <dbReference type="Proteomes" id="UP000186351"/>
    </source>
</evidence>
<dbReference type="InterPro" id="IPR051045">
    <property type="entry name" value="TonB-dependent_transducer"/>
</dbReference>
<dbReference type="Proteomes" id="UP000186351">
    <property type="component" value="Chromosome"/>
</dbReference>
<dbReference type="GO" id="GO:0055085">
    <property type="term" value="P:transmembrane transport"/>
    <property type="evidence" value="ECO:0007669"/>
    <property type="project" value="InterPro"/>
</dbReference>
<dbReference type="PANTHER" id="PTHR33446">
    <property type="entry name" value="PROTEIN TONB-RELATED"/>
    <property type="match status" value="1"/>
</dbReference>
<dbReference type="GO" id="GO:0015031">
    <property type="term" value="P:protein transport"/>
    <property type="evidence" value="ECO:0007669"/>
    <property type="project" value="UniProtKB-KW"/>
</dbReference>
<keyword evidence="6" id="KW-0812">Transmembrane</keyword>
<dbReference type="Pfam" id="PF03544">
    <property type="entry name" value="TonB_C"/>
    <property type="match status" value="1"/>
</dbReference>
<keyword evidence="10" id="KW-0732">Signal</keyword>
<dbReference type="PRINTS" id="PR01374">
    <property type="entry name" value="TONBPROTEIN"/>
</dbReference>
<proteinExistence type="inferred from homology"/>
<organism evidence="12 13">
    <name type="scientific">Muribaculum intestinale</name>
    <dbReference type="NCBI Taxonomy" id="1796646"/>
    <lineage>
        <taxon>Bacteria</taxon>
        <taxon>Pseudomonadati</taxon>
        <taxon>Bacteroidota</taxon>
        <taxon>Bacteroidia</taxon>
        <taxon>Bacteroidales</taxon>
        <taxon>Muribaculaceae</taxon>
        <taxon>Muribaculum</taxon>
    </lineage>
</organism>
<accession>A0A1B1SA21</accession>
<evidence type="ECO:0000256" key="2">
    <source>
        <dbReference type="ARBA" id="ARBA00006555"/>
    </source>
</evidence>
<dbReference type="GO" id="GO:0030288">
    <property type="term" value="C:outer membrane-bounded periplasmic space"/>
    <property type="evidence" value="ECO:0007669"/>
    <property type="project" value="InterPro"/>
</dbReference>
<feature type="domain" description="TonB C-terminal" evidence="11">
    <location>
        <begin position="78"/>
        <end position="167"/>
    </location>
</feature>
<dbReference type="SUPFAM" id="SSF74653">
    <property type="entry name" value="TolA/TonB C-terminal domain"/>
    <property type="match status" value="1"/>
</dbReference>
<dbReference type="RefSeq" id="WP_084274041.1">
    <property type="nucleotide sequence ID" value="NZ_CAJTAP010000022.1"/>
</dbReference>
<evidence type="ECO:0000256" key="9">
    <source>
        <dbReference type="ARBA" id="ARBA00023136"/>
    </source>
</evidence>
<name>A0A1B1SA21_9BACT</name>
<keyword evidence="9" id="KW-0472">Membrane</keyword>
<keyword evidence="5" id="KW-0997">Cell inner membrane</keyword>
<evidence type="ECO:0000313" key="12">
    <source>
        <dbReference type="EMBL" id="ANU63654.2"/>
    </source>
</evidence>
<keyword evidence="13" id="KW-1185">Reference proteome</keyword>
<keyword evidence="3" id="KW-0813">Transport</keyword>
<dbReference type="PROSITE" id="PS52015">
    <property type="entry name" value="TONB_CTD"/>
    <property type="match status" value="1"/>
</dbReference>
<keyword evidence="7" id="KW-0653">Protein transport</keyword>
<evidence type="ECO:0000256" key="10">
    <source>
        <dbReference type="SAM" id="SignalP"/>
    </source>
</evidence>
<evidence type="ECO:0000256" key="3">
    <source>
        <dbReference type="ARBA" id="ARBA00022448"/>
    </source>
</evidence>
<dbReference type="KEGG" id="pary:A4V02_07885"/>
<dbReference type="NCBIfam" id="TIGR01352">
    <property type="entry name" value="tonB_Cterm"/>
    <property type="match status" value="1"/>
</dbReference>
<dbReference type="AlphaFoldDB" id="A0A1B1SA21"/>
<dbReference type="Gene3D" id="3.30.1150.10">
    <property type="match status" value="1"/>
</dbReference>
<evidence type="ECO:0000256" key="4">
    <source>
        <dbReference type="ARBA" id="ARBA00022475"/>
    </source>
</evidence>
<comment type="subcellular location">
    <subcellularLocation>
        <location evidence="1">Cell inner membrane</location>
        <topology evidence="1">Single-pass membrane protein</topology>
        <orientation evidence="1">Periplasmic side</orientation>
    </subcellularLocation>
</comment>
<evidence type="ECO:0000256" key="6">
    <source>
        <dbReference type="ARBA" id="ARBA00022692"/>
    </source>
</evidence>
<dbReference type="InterPro" id="IPR037682">
    <property type="entry name" value="TonB_C"/>
</dbReference>
<keyword evidence="4" id="KW-1003">Cell membrane</keyword>
<dbReference type="InterPro" id="IPR003538">
    <property type="entry name" value="TonB"/>
</dbReference>
<gene>
    <name evidence="12" type="ORF">A4V02_07885</name>
</gene>
<dbReference type="STRING" id="1796646.A4V02_07885"/>
<protein>
    <recommendedName>
        <fullName evidence="11">TonB C-terminal domain-containing protein</fullName>
    </recommendedName>
</protein>
<dbReference type="GeneID" id="65536776"/>
<evidence type="ECO:0000256" key="7">
    <source>
        <dbReference type="ARBA" id="ARBA00022927"/>
    </source>
</evidence>
<dbReference type="OrthoDB" id="9814002at2"/>
<evidence type="ECO:0000256" key="5">
    <source>
        <dbReference type="ARBA" id="ARBA00022519"/>
    </source>
</evidence>
<dbReference type="InterPro" id="IPR006260">
    <property type="entry name" value="TonB/TolA_C"/>
</dbReference>
<dbReference type="EMBL" id="CP015402">
    <property type="protein sequence ID" value="ANU63654.2"/>
    <property type="molecule type" value="Genomic_DNA"/>
</dbReference>
<dbReference type="PANTHER" id="PTHR33446:SF2">
    <property type="entry name" value="PROTEIN TONB"/>
    <property type="match status" value="1"/>
</dbReference>
<feature type="chain" id="PRO_5012768742" description="TonB C-terminal domain-containing protein" evidence="10">
    <location>
        <begin position="33"/>
        <end position="167"/>
    </location>
</feature>